<keyword evidence="3" id="KW-1185">Reference proteome</keyword>
<proteinExistence type="predicted"/>
<dbReference type="RefSeq" id="WP_013322509.1">
    <property type="nucleotide sequence ID" value="NC_014501.1"/>
</dbReference>
<evidence type="ECO:0000313" key="2">
    <source>
        <dbReference type="EMBL" id="ADN14404.1"/>
    </source>
</evidence>
<dbReference type="STRING" id="497965.Cyan7822_2429"/>
<name>E0UGS3_GLOV7</name>
<dbReference type="Proteomes" id="UP000008206">
    <property type="component" value="Chromosome"/>
</dbReference>
<evidence type="ECO:0000313" key="3">
    <source>
        <dbReference type="Proteomes" id="UP000008206"/>
    </source>
</evidence>
<sequence>MSSSQTSQNSRDKLNPDSQDLSQSYQPEEGAYDEQEQQEQYSRSSTERRDYSSQDITEAPEEA</sequence>
<gene>
    <name evidence="2" type="ordered locus">Cyan7822_2429</name>
</gene>
<protein>
    <submittedName>
        <fullName evidence="2">Dentin matrix acidic phosphoprotein 1</fullName>
    </submittedName>
</protein>
<dbReference type="KEGG" id="cyj:Cyan7822_2429"/>
<dbReference type="EMBL" id="CP002198">
    <property type="protein sequence ID" value="ADN14404.1"/>
    <property type="molecule type" value="Genomic_DNA"/>
</dbReference>
<dbReference type="HOGENOM" id="CLU_2878367_0_0_3"/>
<feature type="compositionally biased region" description="Polar residues" evidence="1">
    <location>
        <begin position="16"/>
        <end position="26"/>
    </location>
</feature>
<feature type="region of interest" description="Disordered" evidence="1">
    <location>
        <begin position="1"/>
        <end position="63"/>
    </location>
</feature>
<reference evidence="3" key="1">
    <citation type="journal article" date="2011" name="MBio">
        <title>Novel metabolic attributes of the genus Cyanothece, comprising a group of unicellular nitrogen-fixing Cyanobacteria.</title>
        <authorList>
            <person name="Bandyopadhyay A."/>
            <person name="Elvitigala T."/>
            <person name="Welsh E."/>
            <person name="Stockel J."/>
            <person name="Liberton M."/>
            <person name="Min H."/>
            <person name="Sherman L.A."/>
            <person name="Pakrasi H.B."/>
        </authorList>
    </citation>
    <scope>NUCLEOTIDE SEQUENCE [LARGE SCALE GENOMIC DNA]</scope>
    <source>
        <strain evidence="3">PCC 7822</strain>
    </source>
</reference>
<evidence type="ECO:0000256" key="1">
    <source>
        <dbReference type="SAM" id="MobiDB-lite"/>
    </source>
</evidence>
<organism evidence="2 3">
    <name type="scientific">Gloeothece verrucosa (strain PCC 7822)</name>
    <name type="common">Cyanothece sp. (strain PCC 7822)</name>
    <dbReference type="NCBI Taxonomy" id="497965"/>
    <lineage>
        <taxon>Bacteria</taxon>
        <taxon>Bacillati</taxon>
        <taxon>Cyanobacteriota</taxon>
        <taxon>Cyanophyceae</taxon>
        <taxon>Oscillatoriophycideae</taxon>
        <taxon>Chroococcales</taxon>
        <taxon>Aphanothecaceae</taxon>
        <taxon>Gloeothece</taxon>
        <taxon>Gloeothece verrucosa</taxon>
    </lineage>
</organism>
<accession>E0UGS3</accession>
<dbReference type="AlphaFoldDB" id="E0UGS3"/>